<protein>
    <submittedName>
        <fullName evidence="2">Uncharacterized protein</fullName>
    </submittedName>
</protein>
<feature type="region of interest" description="Disordered" evidence="1">
    <location>
        <begin position="250"/>
        <end position="280"/>
    </location>
</feature>
<name>A0AAD1UP09_EUPCR</name>
<accession>A0AAD1UP09</accession>
<feature type="region of interest" description="Disordered" evidence="1">
    <location>
        <begin position="156"/>
        <end position="175"/>
    </location>
</feature>
<comment type="caution">
    <text evidence="2">The sequence shown here is derived from an EMBL/GenBank/DDBJ whole genome shotgun (WGS) entry which is preliminary data.</text>
</comment>
<reference evidence="2" key="1">
    <citation type="submission" date="2023-07" db="EMBL/GenBank/DDBJ databases">
        <authorList>
            <consortium name="AG Swart"/>
            <person name="Singh M."/>
            <person name="Singh A."/>
            <person name="Seah K."/>
            <person name="Emmerich C."/>
        </authorList>
    </citation>
    <scope>NUCLEOTIDE SEQUENCE</scope>
    <source>
        <strain evidence="2">DP1</strain>
    </source>
</reference>
<organism evidence="2 3">
    <name type="scientific">Euplotes crassus</name>
    <dbReference type="NCBI Taxonomy" id="5936"/>
    <lineage>
        <taxon>Eukaryota</taxon>
        <taxon>Sar</taxon>
        <taxon>Alveolata</taxon>
        <taxon>Ciliophora</taxon>
        <taxon>Intramacronucleata</taxon>
        <taxon>Spirotrichea</taxon>
        <taxon>Hypotrichia</taxon>
        <taxon>Euplotida</taxon>
        <taxon>Euplotidae</taxon>
        <taxon>Moneuplotes</taxon>
    </lineage>
</organism>
<evidence type="ECO:0000256" key="1">
    <source>
        <dbReference type="SAM" id="MobiDB-lite"/>
    </source>
</evidence>
<dbReference type="EMBL" id="CAMPGE010012669">
    <property type="protein sequence ID" value="CAI2371431.1"/>
    <property type="molecule type" value="Genomic_DNA"/>
</dbReference>
<evidence type="ECO:0000313" key="2">
    <source>
        <dbReference type="EMBL" id="CAI2371431.1"/>
    </source>
</evidence>
<feature type="compositionally biased region" description="Polar residues" evidence="1">
    <location>
        <begin position="258"/>
        <end position="267"/>
    </location>
</feature>
<proteinExistence type="predicted"/>
<keyword evidence="3" id="KW-1185">Reference proteome</keyword>
<dbReference type="AlphaFoldDB" id="A0AAD1UP09"/>
<feature type="compositionally biased region" description="Basic and acidic residues" evidence="1">
    <location>
        <begin position="268"/>
        <end position="280"/>
    </location>
</feature>
<dbReference type="Proteomes" id="UP001295684">
    <property type="component" value="Unassembled WGS sequence"/>
</dbReference>
<sequence length="280" mass="32591">MKRNELRSRNMGYFLPQTNTHEQVSKPLFFTNIHETARHQRNYQQVESEERQSDFVYSKFYDNNNKHINKDFRRESAKEFSSLLQQETHQKANFGAKIPQYRTVDSQCSYGNMKSNFLKYQDSVAKDEYCQLGQPKEGSSAIYDSMQFLSMKREKSMNKNNDSGSYLKKDKSNPTLKYHAYDPSRGINLNIAKGNSHKRANMGREDGTELSGGRINNYFSNQTFIVKSKNQPRQGALNEDLSMQNLLCDSFDEKQPDSPDSVNSMYDQRSKKIEQIADRQ</sequence>
<gene>
    <name evidence="2" type="ORF">ECRASSUSDP1_LOCUS12754</name>
</gene>
<evidence type="ECO:0000313" key="3">
    <source>
        <dbReference type="Proteomes" id="UP001295684"/>
    </source>
</evidence>